<dbReference type="InterPro" id="IPR027417">
    <property type="entry name" value="P-loop_NTPase"/>
</dbReference>
<dbReference type="Pfam" id="PF00664">
    <property type="entry name" value="ABC_membrane"/>
    <property type="match status" value="1"/>
</dbReference>
<dbReference type="PANTHER" id="PTHR24223">
    <property type="entry name" value="ATP-BINDING CASSETTE SUB-FAMILY C"/>
    <property type="match status" value="1"/>
</dbReference>
<keyword evidence="6 9" id="KW-1133">Transmembrane helix</keyword>
<dbReference type="GO" id="GO:0016887">
    <property type="term" value="F:ATP hydrolysis activity"/>
    <property type="evidence" value="ECO:0007669"/>
    <property type="project" value="InterPro"/>
</dbReference>
<feature type="transmembrane region" description="Helical" evidence="9">
    <location>
        <begin position="306"/>
        <end position="326"/>
    </location>
</feature>
<feature type="transmembrane region" description="Helical" evidence="9">
    <location>
        <begin position="401"/>
        <end position="425"/>
    </location>
</feature>
<dbReference type="InterPro" id="IPR003439">
    <property type="entry name" value="ABC_transporter-like_ATP-bd"/>
</dbReference>
<feature type="transmembrane region" description="Helical" evidence="9">
    <location>
        <begin position="502"/>
        <end position="522"/>
    </location>
</feature>
<gene>
    <name evidence="11" type="ORF">POM88_004852</name>
</gene>
<dbReference type="CDD" id="cd18580">
    <property type="entry name" value="ABC_6TM_ABCC_D2"/>
    <property type="match status" value="1"/>
</dbReference>
<dbReference type="AlphaFoldDB" id="A0AAD8JIV2"/>
<evidence type="ECO:0000256" key="1">
    <source>
        <dbReference type="ARBA" id="ARBA00004141"/>
    </source>
</evidence>
<evidence type="ECO:0000256" key="3">
    <source>
        <dbReference type="ARBA" id="ARBA00022692"/>
    </source>
</evidence>
<keyword evidence="5" id="KW-0067">ATP-binding</keyword>
<feature type="compositionally biased region" description="Basic and acidic residues" evidence="8">
    <location>
        <begin position="567"/>
        <end position="581"/>
    </location>
</feature>
<dbReference type="InterPro" id="IPR044726">
    <property type="entry name" value="ABCC_6TM_D2"/>
</dbReference>
<evidence type="ECO:0000256" key="8">
    <source>
        <dbReference type="SAM" id="MobiDB-lite"/>
    </source>
</evidence>
<evidence type="ECO:0000256" key="2">
    <source>
        <dbReference type="ARBA" id="ARBA00022448"/>
    </source>
</evidence>
<reference evidence="11" key="2">
    <citation type="submission" date="2023-05" db="EMBL/GenBank/DDBJ databases">
        <authorList>
            <person name="Schelkunov M.I."/>
        </authorList>
    </citation>
    <scope>NUCLEOTIDE SEQUENCE</scope>
    <source>
        <strain evidence="11">Hsosn_3</strain>
        <tissue evidence="11">Leaf</tissue>
    </source>
</reference>
<evidence type="ECO:0000313" key="12">
    <source>
        <dbReference type="Proteomes" id="UP001237642"/>
    </source>
</evidence>
<dbReference type="GO" id="GO:0016020">
    <property type="term" value="C:membrane"/>
    <property type="evidence" value="ECO:0007669"/>
    <property type="project" value="UniProtKB-SubCell"/>
</dbReference>
<feature type="domain" description="ABC transmembrane type-1" evidence="10">
    <location>
        <begin position="284"/>
        <end position="470"/>
    </location>
</feature>
<sequence length="581" mass="65378">MLSHENTSRYKHCVFHFLQQSESSKNLSGFYLMLQEFLLNQRFALTRIVKFFAEPELQKRSTEGQCKYIEQSILIKEATFSWHVSSSQATLENIDLNVKPGEKVAICGEVGSGKLTLLAAILGEVSSTQGMVQVYGKMRILQLHYLMSMSWEHYQKKWFCSLPIKLTSCIFVLIMSEGKILQADTYQQLLVHSPDFQNLLIAQNGSTNLEKRISYSPPQRPTISKQEIQKIDVEEEFNKGPGDQLIEKEQKETRDSGLKPYKQYLKQNQRFLYLSLSVIFHILFIVGQLVQGIWLAAELQNSAIDILMLNGIYTGIGCVMLLCLLIRSYVVVVLGVNTYAVESIFSKAIVSIFRAPMSYFDSTPGGRILSPLSSDLSIIDLELAMEFAFSLGSTLNMCLNFGILAILTWPILFLIIPTIYITIVLQKFYLASTNELIRIDGTTKSSVASQLSESIVGAVTIRAFKEEANEWLIQRLEGFCAVIVSFSALGMTLMPLEASKSGYFGMALSFALSMNVVLVYAINLHCMLSNFLISVERLEQCMHISTEAPKKLEENQPSPNWLSLGTVERKKSTGKIAENEH</sequence>
<dbReference type="EMBL" id="JAUIZM010000001">
    <property type="protein sequence ID" value="KAK1405247.1"/>
    <property type="molecule type" value="Genomic_DNA"/>
</dbReference>
<protein>
    <recommendedName>
        <fullName evidence="10">ABC transmembrane type-1 domain-containing protein</fullName>
    </recommendedName>
</protein>
<dbReference type="PANTHER" id="PTHR24223:SF263">
    <property type="entry name" value="ABC-TYPE XENOBIOTIC TRANSPORTER"/>
    <property type="match status" value="1"/>
</dbReference>
<accession>A0AAD8JIV2</accession>
<keyword evidence="2" id="KW-0813">Transport</keyword>
<dbReference type="InterPro" id="IPR050173">
    <property type="entry name" value="ABC_transporter_C-like"/>
</dbReference>
<feature type="transmembrane region" description="Helical" evidence="9">
    <location>
        <begin position="271"/>
        <end position="294"/>
    </location>
</feature>
<evidence type="ECO:0000256" key="4">
    <source>
        <dbReference type="ARBA" id="ARBA00022741"/>
    </source>
</evidence>
<organism evidence="11 12">
    <name type="scientific">Heracleum sosnowskyi</name>
    <dbReference type="NCBI Taxonomy" id="360622"/>
    <lineage>
        <taxon>Eukaryota</taxon>
        <taxon>Viridiplantae</taxon>
        <taxon>Streptophyta</taxon>
        <taxon>Embryophyta</taxon>
        <taxon>Tracheophyta</taxon>
        <taxon>Spermatophyta</taxon>
        <taxon>Magnoliopsida</taxon>
        <taxon>eudicotyledons</taxon>
        <taxon>Gunneridae</taxon>
        <taxon>Pentapetalae</taxon>
        <taxon>asterids</taxon>
        <taxon>campanulids</taxon>
        <taxon>Apiales</taxon>
        <taxon>Apiaceae</taxon>
        <taxon>Apioideae</taxon>
        <taxon>apioid superclade</taxon>
        <taxon>Tordylieae</taxon>
        <taxon>Tordyliinae</taxon>
        <taxon>Heracleum</taxon>
    </lineage>
</organism>
<evidence type="ECO:0000256" key="9">
    <source>
        <dbReference type="SAM" id="Phobius"/>
    </source>
</evidence>
<dbReference type="GO" id="GO:0005524">
    <property type="term" value="F:ATP binding"/>
    <property type="evidence" value="ECO:0007669"/>
    <property type="project" value="UniProtKB-KW"/>
</dbReference>
<keyword evidence="12" id="KW-1185">Reference proteome</keyword>
<comment type="subcellular location">
    <subcellularLocation>
        <location evidence="1">Membrane</location>
        <topology evidence="1">Multi-pass membrane protein</topology>
    </subcellularLocation>
</comment>
<evidence type="ECO:0000256" key="6">
    <source>
        <dbReference type="ARBA" id="ARBA00022989"/>
    </source>
</evidence>
<keyword evidence="7 9" id="KW-0472">Membrane</keyword>
<dbReference type="Pfam" id="PF00005">
    <property type="entry name" value="ABC_tran"/>
    <property type="match status" value="1"/>
</dbReference>
<proteinExistence type="predicted"/>
<reference evidence="11" key="1">
    <citation type="submission" date="2023-02" db="EMBL/GenBank/DDBJ databases">
        <title>Genome of toxic invasive species Heracleum sosnowskyi carries increased number of genes despite the absence of recent whole-genome duplications.</title>
        <authorList>
            <person name="Schelkunov M."/>
            <person name="Shtratnikova V."/>
            <person name="Makarenko M."/>
            <person name="Klepikova A."/>
            <person name="Omelchenko D."/>
            <person name="Novikova G."/>
            <person name="Obukhova E."/>
            <person name="Bogdanov V."/>
            <person name="Penin A."/>
            <person name="Logacheva M."/>
        </authorList>
    </citation>
    <scope>NUCLEOTIDE SEQUENCE</scope>
    <source>
        <strain evidence="11">Hsosn_3</strain>
        <tissue evidence="11">Leaf</tissue>
    </source>
</reference>
<comment type="caution">
    <text evidence="11">The sequence shown here is derived from an EMBL/GenBank/DDBJ whole genome shotgun (WGS) entry which is preliminary data.</text>
</comment>
<dbReference type="InterPro" id="IPR036640">
    <property type="entry name" value="ABC1_TM_sf"/>
</dbReference>
<keyword evidence="4" id="KW-0547">Nucleotide-binding</keyword>
<name>A0AAD8JIV2_9APIA</name>
<evidence type="ECO:0000313" key="11">
    <source>
        <dbReference type="EMBL" id="KAK1405247.1"/>
    </source>
</evidence>
<dbReference type="PROSITE" id="PS50929">
    <property type="entry name" value="ABC_TM1F"/>
    <property type="match status" value="1"/>
</dbReference>
<feature type="region of interest" description="Disordered" evidence="8">
    <location>
        <begin position="552"/>
        <end position="581"/>
    </location>
</feature>
<keyword evidence="3 9" id="KW-0812">Transmembrane</keyword>
<evidence type="ECO:0000259" key="10">
    <source>
        <dbReference type="PROSITE" id="PS50929"/>
    </source>
</evidence>
<dbReference type="SUPFAM" id="SSF52540">
    <property type="entry name" value="P-loop containing nucleoside triphosphate hydrolases"/>
    <property type="match status" value="1"/>
</dbReference>
<dbReference type="Proteomes" id="UP001237642">
    <property type="component" value="Unassembled WGS sequence"/>
</dbReference>
<feature type="transmembrane region" description="Helical" evidence="9">
    <location>
        <begin position="476"/>
        <end position="496"/>
    </location>
</feature>
<evidence type="ECO:0000256" key="7">
    <source>
        <dbReference type="ARBA" id="ARBA00023136"/>
    </source>
</evidence>
<dbReference type="GO" id="GO:0140359">
    <property type="term" value="F:ABC-type transporter activity"/>
    <property type="evidence" value="ECO:0007669"/>
    <property type="project" value="InterPro"/>
</dbReference>
<dbReference type="Gene3D" id="3.40.50.300">
    <property type="entry name" value="P-loop containing nucleotide triphosphate hydrolases"/>
    <property type="match status" value="1"/>
</dbReference>
<dbReference type="SUPFAM" id="SSF90123">
    <property type="entry name" value="ABC transporter transmembrane region"/>
    <property type="match status" value="1"/>
</dbReference>
<dbReference type="InterPro" id="IPR011527">
    <property type="entry name" value="ABC1_TM_dom"/>
</dbReference>
<dbReference type="Gene3D" id="1.20.1560.10">
    <property type="entry name" value="ABC transporter type 1, transmembrane domain"/>
    <property type="match status" value="1"/>
</dbReference>
<evidence type="ECO:0000256" key="5">
    <source>
        <dbReference type="ARBA" id="ARBA00022840"/>
    </source>
</evidence>